<reference evidence="1 2" key="1">
    <citation type="journal article" date="2022" name="G3 (Bethesda)">
        <title>Whole-genome sequence and methylome profiling of the almond [Prunus dulcis (Mill.) D.A. Webb] cultivar 'Nonpareil'.</title>
        <authorList>
            <person name="D'Amico-Willman K.M."/>
            <person name="Ouma W.Z."/>
            <person name="Meulia T."/>
            <person name="Sideli G.M."/>
            <person name="Gradziel T.M."/>
            <person name="Fresnedo-Ramirez J."/>
        </authorList>
    </citation>
    <scope>NUCLEOTIDE SEQUENCE [LARGE SCALE GENOMIC DNA]</scope>
    <source>
        <strain evidence="1">Clone GOH B32 T37-40</strain>
    </source>
</reference>
<dbReference type="Proteomes" id="UP001054821">
    <property type="component" value="Chromosome 8"/>
</dbReference>
<sequence length="105" mass="11481">MVADCDWSDLPQELAISIANRIVLMKDFTAFGAVANHGDQPPPRKSSPYSFRGSVWVCDTENPKQAKAKVVVPAVPGVTARMFKAQPVGLIMLDLLAHMSRFVVQ</sequence>
<dbReference type="EMBL" id="JAJFAZ020000008">
    <property type="protein sequence ID" value="KAI5315386.1"/>
    <property type="molecule type" value="Genomic_DNA"/>
</dbReference>
<organism evidence="1 2">
    <name type="scientific">Prunus dulcis</name>
    <name type="common">Almond</name>
    <name type="synonym">Amygdalus dulcis</name>
    <dbReference type="NCBI Taxonomy" id="3755"/>
    <lineage>
        <taxon>Eukaryota</taxon>
        <taxon>Viridiplantae</taxon>
        <taxon>Streptophyta</taxon>
        <taxon>Embryophyta</taxon>
        <taxon>Tracheophyta</taxon>
        <taxon>Spermatophyta</taxon>
        <taxon>Magnoliopsida</taxon>
        <taxon>eudicotyledons</taxon>
        <taxon>Gunneridae</taxon>
        <taxon>Pentapetalae</taxon>
        <taxon>rosids</taxon>
        <taxon>fabids</taxon>
        <taxon>Rosales</taxon>
        <taxon>Rosaceae</taxon>
        <taxon>Amygdaloideae</taxon>
        <taxon>Amygdaleae</taxon>
        <taxon>Prunus</taxon>
    </lineage>
</organism>
<comment type="caution">
    <text evidence="1">The sequence shown here is derived from an EMBL/GenBank/DDBJ whole genome shotgun (WGS) entry which is preliminary data.</text>
</comment>
<keyword evidence="2" id="KW-1185">Reference proteome</keyword>
<name>A0AAD4V0C7_PRUDU</name>
<protein>
    <submittedName>
        <fullName evidence="1">Uncharacterized protein</fullName>
    </submittedName>
</protein>
<evidence type="ECO:0000313" key="2">
    <source>
        <dbReference type="Proteomes" id="UP001054821"/>
    </source>
</evidence>
<accession>A0AAD4V0C7</accession>
<proteinExistence type="predicted"/>
<gene>
    <name evidence="1" type="ORF">L3X38_044562</name>
</gene>
<dbReference type="AlphaFoldDB" id="A0AAD4V0C7"/>
<evidence type="ECO:0000313" key="1">
    <source>
        <dbReference type="EMBL" id="KAI5315386.1"/>
    </source>
</evidence>